<dbReference type="PRINTS" id="PR00011">
    <property type="entry name" value="EGFLAMININ"/>
</dbReference>
<dbReference type="EMBL" id="JNBR01000442">
    <property type="protein sequence ID" value="OQR92784.1"/>
    <property type="molecule type" value="Genomic_DNA"/>
</dbReference>
<dbReference type="InterPro" id="IPR051216">
    <property type="entry name" value="Teneurin"/>
</dbReference>
<gene>
    <name evidence="7" type="ORF">ACHHYP_03203</name>
</gene>
<evidence type="ECO:0000313" key="8">
    <source>
        <dbReference type="Proteomes" id="UP000243579"/>
    </source>
</evidence>
<organism evidence="7 8">
    <name type="scientific">Achlya hypogyna</name>
    <name type="common">Oomycete</name>
    <name type="synonym">Protoachlya hypogyna</name>
    <dbReference type="NCBI Taxonomy" id="1202772"/>
    <lineage>
        <taxon>Eukaryota</taxon>
        <taxon>Sar</taxon>
        <taxon>Stramenopiles</taxon>
        <taxon>Oomycota</taxon>
        <taxon>Saprolegniomycetes</taxon>
        <taxon>Saprolegniales</taxon>
        <taxon>Achlyaceae</taxon>
        <taxon>Achlya</taxon>
    </lineage>
</organism>
<dbReference type="InterPro" id="IPR000742">
    <property type="entry name" value="EGF"/>
</dbReference>
<dbReference type="PROSITE" id="PS00022">
    <property type="entry name" value="EGF_1"/>
    <property type="match status" value="2"/>
</dbReference>
<keyword evidence="1 4" id="KW-0245">EGF-like domain</keyword>
<evidence type="ECO:0000256" key="3">
    <source>
        <dbReference type="ARBA" id="ARBA00023157"/>
    </source>
</evidence>
<dbReference type="PANTHER" id="PTHR11219:SF69">
    <property type="entry name" value="TENEURIN-A"/>
    <property type="match status" value="1"/>
</dbReference>
<dbReference type="AlphaFoldDB" id="A0A1V9Z457"/>
<sequence length="388" mass="40738">MVAFLLRGLAVAAIASVALAACPNKCSGHGTCGANDICSCEQNWVNPDCSGRLCPFTRAWHDTATYSDDAHYYAECGNRGQCDRSTGICNCDSDFSGSGCRRMRCPNDCSGHGVCLFMEELASLSADPRIHGTDGFTYTKWDREKIQGCQCDPGWEGYSCNQRVCPKGDDPLTVNDPKFPAIPQSDMYQGIVLSAVSMTFVLKYTDPYGNTWSTSAITSDTAGNSAVTCTRIQTALQRIPNLALYTTTLSGEGQVTATLASVRPFVRTPINGPTGVVGATVANSATVSACVISFPAGPGTTGYQYPLQCDVTAHTMAGSQPLSAGSGSATCTIYEHYSGTAAAAATVDVPFTELATCSNRGTCNSDTGTCTCFAGHKGLACELQEALV</sequence>
<name>A0A1V9Z457_ACHHY</name>
<dbReference type="Proteomes" id="UP000243579">
    <property type="component" value="Unassembled WGS sequence"/>
</dbReference>
<reference evidence="7 8" key="1">
    <citation type="journal article" date="2014" name="Genome Biol. Evol.">
        <title>The secreted proteins of Achlya hypogyna and Thraustotheca clavata identify the ancestral oomycete secretome and reveal gene acquisitions by horizontal gene transfer.</title>
        <authorList>
            <person name="Misner I."/>
            <person name="Blouin N."/>
            <person name="Leonard G."/>
            <person name="Richards T.A."/>
            <person name="Lane C.E."/>
        </authorList>
    </citation>
    <scope>NUCLEOTIDE SEQUENCE [LARGE SCALE GENOMIC DNA]</scope>
    <source>
        <strain evidence="7 8">ATCC 48635</strain>
    </source>
</reference>
<feature type="disulfide bond" evidence="4">
    <location>
        <begin position="372"/>
        <end position="381"/>
    </location>
</feature>
<keyword evidence="2" id="KW-0677">Repeat</keyword>
<feature type="signal peptide" evidence="5">
    <location>
        <begin position="1"/>
        <end position="20"/>
    </location>
</feature>
<dbReference type="Gene3D" id="2.10.25.10">
    <property type="entry name" value="Laminin"/>
    <property type="match status" value="1"/>
</dbReference>
<comment type="caution">
    <text evidence="7">The sequence shown here is derived from an EMBL/GenBank/DDBJ whole genome shotgun (WGS) entry which is preliminary data.</text>
</comment>
<evidence type="ECO:0000256" key="2">
    <source>
        <dbReference type="ARBA" id="ARBA00022737"/>
    </source>
</evidence>
<proteinExistence type="predicted"/>
<evidence type="ECO:0000313" key="7">
    <source>
        <dbReference type="EMBL" id="OQR92784.1"/>
    </source>
</evidence>
<dbReference type="PROSITE" id="PS51257">
    <property type="entry name" value="PROKAR_LIPOPROTEIN"/>
    <property type="match status" value="1"/>
</dbReference>
<evidence type="ECO:0000256" key="5">
    <source>
        <dbReference type="SAM" id="SignalP"/>
    </source>
</evidence>
<dbReference type="InterPro" id="IPR013111">
    <property type="entry name" value="EGF_extracell"/>
</dbReference>
<evidence type="ECO:0000256" key="4">
    <source>
        <dbReference type="PROSITE-ProRule" id="PRU00076"/>
    </source>
</evidence>
<keyword evidence="5" id="KW-0732">Signal</keyword>
<dbReference type="PROSITE" id="PS50026">
    <property type="entry name" value="EGF_3"/>
    <property type="match status" value="1"/>
</dbReference>
<keyword evidence="8" id="KW-1185">Reference proteome</keyword>
<feature type="chain" id="PRO_5012280440" description="EGF-like domain-containing protein" evidence="5">
    <location>
        <begin position="21"/>
        <end position="388"/>
    </location>
</feature>
<protein>
    <recommendedName>
        <fullName evidence="6">EGF-like domain-containing protein</fullName>
    </recommendedName>
</protein>
<dbReference type="Pfam" id="PF07974">
    <property type="entry name" value="EGF_2"/>
    <property type="match status" value="1"/>
</dbReference>
<evidence type="ECO:0000256" key="1">
    <source>
        <dbReference type="ARBA" id="ARBA00022536"/>
    </source>
</evidence>
<dbReference type="STRING" id="1202772.A0A1V9Z457"/>
<keyword evidence="3 4" id="KW-1015">Disulfide bond</keyword>
<dbReference type="OrthoDB" id="6130531at2759"/>
<evidence type="ECO:0000259" key="6">
    <source>
        <dbReference type="PROSITE" id="PS50026"/>
    </source>
</evidence>
<dbReference type="Gene3D" id="2.60.120.260">
    <property type="entry name" value="Galactose-binding domain-like"/>
    <property type="match status" value="1"/>
</dbReference>
<accession>A0A1V9Z457</accession>
<comment type="caution">
    <text evidence="4">Lacks conserved residue(s) required for the propagation of feature annotation.</text>
</comment>
<dbReference type="PANTHER" id="PTHR11219">
    <property type="entry name" value="TENEURIN AND N-ACETYLGLUCOSAMINE-1-PHOSPHODIESTER ALPHA-N-ACETYLGLUCOSAMINIDASE"/>
    <property type="match status" value="1"/>
</dbReference>
<feature type="domain" description="EGF-like" evidence="6">
    <location>
        <begin position="348"/>
        <end position="382"/>
    </location>
</feature>